<dbReference type="EMBL" id="PXXO01000007">
    <property type="protein sequence ID" value="PSJ05134.1"/>
    <property type="molecule type" value="Genomic_DNA"/>
</dbReference>
<proteinExistence type="predicted"/>
<sequence length="63" mass="7207">MEQRDRQALEDILGVLDRALEFPIPDAQTLEDTTYLQDAVIRCLEVLGEATKRLSREIRIAHA</sequence>
<accession>A0A2P7MV73</accession>
<reference evidence="1 2" key="1">
    <citation type="journal article" date="2018" name="Environ. Microbiol.">
        <title>Ecological and genomic features of two widespread freshwater picocyanobacteria.</title>
        <authorList>
            <person name="Cabello-Yeves P.J."/>
            <person name="Picazo A."/>
            <person name="Camacho A."/>
            <person name="Callieri C."/>
            <person name="Rosselli R."/>
            <person name="Roda-Garcia J.J."/>
            <person name="Coutinho F.H."/>
            <person name="Rodriguez-Valera F."/>
        </authorList>
    </citation>
    <scope>NUCLEOTIDE SEQUENCE [LARGE SCALE GENOMIC DNA]</scope>
    <source>
        <strain evidence="1 2">Tous</strain>
    </source>
</reference>
<name>A0A2P7MV73_9CYAN</name>
<comment type="caution">
    <text evidence="1">The sequence shown here is derived from an EMBL/GenBank/DDBJ whole genome shotgun (WGS) entry which is preliminary data.</text>
</comment>
<evidence type="ECO:0000313" key="1">
    <source>
        <dbReference type="EMBL" id="PSJ05134.1"/>
    </source>
</evidence>
<organism evidence="1 2">
    <name type="scientific">Cyanobium usitatum str. Tous</name>
    <dbReference type="NCBI Taxonomy" id="2116684"/>
    <lineage>
        <taxon>Bacteria</taxon>
        <taxon>Bacillati</taxon>
        <taxon>Cyanobacteriota</taxon>
        <taxon>Cyanophyceae</taxon>
        <taxon>Synechococcales</taxon>
        <taxon>Prochlorococcaceae</taxon>
        <taxon>Cyanobium</taxon>
    </lineage>
</organism>
<keyword evidence="2" id="KW-1185">Reference proteome</keyword>
<evidence type="ECO:0000313" key="2">
    <source>
        <dbReference type="Proteomes" id="UP000243002"/>
    </source>
</evidence>
<gene>
    <name evidence="1" type="ORF">C7K55_07240</name>
</gene>
<evidence type="ECO:0008006" key="3">
    <source>
        <dbReference type="Google" id="ProtNLM"/>
    </source>
</evidence>
<protein>
    <recommendedName>
        <fullName evidence="3">DUF86 domain-containing protein</fullName>
    </recommendedName>
</protein>
<dbReference type="AlphaFoldDB" id="A0A2P7MV73"/>
<dbReference type="OrthoDB" id="9810538at2"/>
<dbReference type="Proteomes" id="UP000243002">
    <property type="component" value="Unassembled WGS sequence"/>
</dbReference>